<dbReference type="InterPro" id="IPR000182">
    <property type="entry name" value="GNAT_dom"/>
</dbReference>
<dbReference type="AlphaFoldDB" id="A0A1H1UCB7"/>
<dbReference type="EMBL" id="LT629758">
    <property type="protein sequence ID" value="SDS70127.1"/>
    <property type="molecule type" value="Genomic_DNA"/>
</dbReference>
<protein>
    <submittedName>
        <fullName evidence="2">Acetyltransferase (GNAT) domain-containing protein</fullName>
    </submittedName>
</protein>
<dbReference type="PROSITE" id="PS51186">
    <property type="entry name" value="GNAT"/>
    <property type="match status" value="1"/>
</dbReference>
<keyword evidence="3" id="KW-1185">Reference proteome</keyword>
<dbReference type="SUPFAM" id="SSF55729">
    <property type="entry name" value="Acyl-CoA N-acyltransferases (Nat)"/>
    <property type="match status" value="1"/>
</dbReference>
<dbReference type="GO" id="GO:0016747">
    <property type="term" value="F:acyltransferase activity, transferring groups other than amino-acyl groups"/>
    <property type="evidence" value="ECO:0007669"/>
    <property type="project" value="InterPro"/>
</dbReference>
<evidence type="ECO:0000259" key="1">
    <source>
        <dbReference type="PROSITE" id="PS51186"/>
    </source>
</evidence>
<dbReference type="Pfam" id="PF13302">
    <property type="entry name" value="Acetyltransf_3"/>
    <property type="match status" value="1"/>
</dbReference>
<organism evidence="2 3">
    <name type="scientific">Actinoplanes derwentensis</name>
    <dbReference type="NCBI Taxonomy" id="113562"/>
    <lineage>
        <taxon>Bacteria</taxon>
        <taxon>Bacillati</taxon>
        <taxon>Actinomycetota</taxon>
        <taxon>Actinomycetes</taxon>
        <taxon>Micromonosporales</taxon>
        <taxon>Micromonosporaceae</taxon>
        <taxon>Actinoplanes</taxon>
    </lineage>
</organism>
<dbReference type="STRING" id="113562.SAMN04489716_1398"/>
<dbReference type="CDD" id="cd04301">
    <property type="entry name" value="NAT_SF"/>
    <property type="match status" value="1"/>
</dbReference>
<accession>A0A1H1UCB7</accession>
<dbReference type="Proteomes" id="UP000198688">
    <property type="component" value="Chromosome I"/>
</dbReference>
<reference evidence="2 3" key="1">
    <citation type="submission" date="2016-10" db="EMBL/GenBank/DDBJ databases">
        <authorList>
            <person name="de Groot N.N."/>
        </authorList>
    </citation>
    <scope>NUCLEOTIDE SEQUENCE [LARGE SCALE GENOMIC DNA]</scope>
    <source>
        <strain evidence="2 3">DSM 43941</strain>
    </source>
</reference>
<dbReference type="Gene3D" id="3.40.630.30">
    <property type="match status" value="1"/>
</dbReference>
<dbReference type="OrthoDB" id="2631610at2"/>
<sequence>MHLRQYGGADRGLTEALEMDGVVKRNLGGVLTRAEAVEVHRHRLAASARGDRFWTVIDDQDEPVGVVGIWSTVWAGGVIDEVGWMLVPAAHGRGLGRRAADLLVERARADDRYTVIHAFPAVDNPASNAICRFLRFSQIGDADLDYAGRPLRCAHWTLDVSG</sequence>
<keyword evidence="2" id="KW-0808">Transferase</keyword>
<dbReference type="RefSeq" id="WP_092542664.1">
    <property type="nucleotide sequence ID" value="NZ_BOMJ01000021.1"/>
</dbReference>
<name>A0A1H1UCB7_9ACTN</name>
<dbReference type="InterPro" id="IPR016181">
    <property type="entry name" value="Acyl_CoA_acyltransferase"/>
</dbReference>
<feature type="domain" description="N-acetyltransferase" evidence="1">
    <location>
        <begin position="1"/>
        <end position="152"/>
    </location>
</feature>
<proteinExistence type="predicted"/>
<gene>
    <name evidence="2" type="ORF">SAMN04489716_1398</name>
</gene>
<evidence type="ECO:0000313" key="2">
    <source>
        <dbReference type="EMBL" id="SDS70127.1"/>
    </source>
</evidence>
<evidence type="ECO:0000313" key="3">
    <source>
        <dbReference type="Proteomes" id="UP000198688"/>
    </source>
</evidence>